<dbReference type="SUPFAM" id="SSF53300">
    <property type="entry name" value="vWA-like"/>
    <property type="match status" value="1"/>
</dbReference>
<evidence type="ECO:0000313" key="8">
    <source>
        <dbReference type="EMBL" id="MBD3921335.1"/>
    </source>
</evidence>
<dbReference type="Proteomes" id="UP000609346">
    <property type="component" value="Unassembled WGS sequence"/>
</dbReference>
<comment type="subcellular location">
    <subcellularLocation>
        <location evidence="1">Cytoplasm</location>
    </subcellularLocation>
</comment>
<name>A0ABR8MZG0_9BACL</name>
<evidence type="ECO:0000259" key="7">
    <source>
        <dbReference type="PROSITE" id="PS50988"/>
    </source>
</evidence>
<keyword evidence="3" id="KW-0963">Cytoplasm</keyword>
<organism evidence="8 9">
    <name type="scientific">Paenibacillus terricola</name>
    <dbReference type="NCBI Taxonomy" id="2763503"/>
    <lineage>
        <taxon>Bacteria</taxon>
        <taxon>Bacillati</taxon>
        <taxon>Bacillota</taxon>
        <taxon>Bacilli</taxon>
        <taxon>Bacillales</taxon>
        <taxon>Paenibacillaceae</taxon>
        <taxon>Paenibacillus</taxon>
    </lineage>
</organism>
<gene>
    <name evidence="8" type="ORF">H8B09_21380</name>
</gene>
<dbReference type="PROSITE" id="PS50988">
    <property type="entry name" value="TROVE"/>
    <property type="match status" value="1"/>
</dbReference>
<evidence type="ECO:0000256" key="1">
    <source>
        <dbReference type="ARBA" id="ARBA00004496"/>
    </source>
</evidence>
<evidence type="ECO:0000313" key="9">
    <source>
        <dbReference type="Proteomes" id="UP000609346"/>
    </source>
</evidence>
<dbReference type="InterPro" id="IPR040322">
    <property type="entry name" value="TROVE2"/>
</dbReference>
<dbReference type="PANTHER" id="PTHR14202">
    <property type="entry name" value="60 KDA RIBONUCLEOPROTEIN SSA/RO"/>
    <property type="match status" value="1"/>
</dbReference>
<accession>A0ABR8MZG0</accession>
<feature type="domain" description="TROVE" evidence="7">
    <location>
        <begin position="15"/>
        <end position="326"/>
    </location>
</feature>
<dbReference type="InterPro" id="IPR037214">
    <property type="entry name" value="TROVE_dom_sf"/>
</dbReference>
<dbReference type="PANTHER" id="PTHR14202:SF0">
    <property type="entry name" value="RNA-BINDING PROTEIN RO60"/>
    <property type="match status" value="1"/>
</dbReference>
<keyword evidence="9" id="KW-1185">Reference proteome</keyword>
<evidence type="ECO:0000256" key="5">
    <source>
        <dbReference type="ARBA" id="ARBA00022884"/>
    </source>
</evidence>
<dbReference type="Gene3D" id="3.40.50.410">
    <property type="entry name" value="von Willebrand factor, type A domain"/>
    <property type="match status" value="1"/>
</dbReference>
<dbReference type="InterPro" id="IPR036465">
    <property type="entry name" value="vWFA_dom_sf"/>
</dbReference>
<dbReference type="EMBL" id="JACXZA010000005">
    <property type="protein sequence ID" value="MBD3921335.1"/>
    <property type="molecule type" value="Genomic_DNA"/>
</dbReference>
<keyword evidence="6" id="KW-0687">Ribonucleoprotein</keyword>
<evidence type="ECO:0000256" key="2">
    <source>
        <dbReference type="ARBA" id="ARBA00007814"/>
    </source>
</evidence>
<reference evidence="8 9" key="1">
    <citation type="submission" date="2020-09" db="EMBL/GenBank/DDBJ databases">
        <title>Paenibacillus sp. strain PR3 16S rRNA gene Genome sequencing and assembly.</title>
        <authorList>
            <person name="Kim J."/>
        </authorList>
    </citation>
    <scope>NUCLEOTIDE SEQUENCE [LARGE SCALE GENOMIC DNA]</scope>
    <source>
        <strain evidence="8 9">PR3</strain>
    </source>
</reference>
<dbReference type="RefSeq" id="WP_191205593.1">
    <property type="nucleotide sequence ID" value="NZ_JACXZA010000005.1"/>
</dbReference>
<protein>
    <submittedName>
        <fullName evidence="8">TROVE domain-containing protein</fullName>
    </submittedName>
</protein>
<dbReference type="Pfam" id="PF05731">
    <property type="entry name" value="TROVE"/>
    <property type="match status" value="1"/>
</dbReference>
<evidence type="ECO:0000256" key="6">
    <source>
        <dbReference type="ARBA" id="ARBA00023274"/>
    </source>
</evidence>
<evidence type="ECO:0000256" key="3">
    <source>
        <dbReference type="ARBA" id="ARBA00022490"/>
    </source>
</evidence>
<keyword evidence="4" id="KW-0479">Metal-binding</keyword>
<keyword evidence="5" id="KW-0694">RNA-binding</keyword>
<evidence type="ECO:0000256" key="4">
    <source>
        <dbReference type="ARBA" id="ARBA00022723"/>
    </source>
</evidence>
<dbReference type="InterPro" id="IPR008858">
    <property type="entry name" value="TROVE_dom"/>
</dbReference>
<dbReference type="SUPFAM" id="SSF140864">
    <property type="entry name" value="TROVE domain-like"/>
    <property type="match status" value="1"/>
</dbReference>
<comment type="caution">
    <text evidence="8">The sequence shown here is derived from an EMBL/GenBank/DDBJ whole genome shotgun (WGS) entry which is preliminary data.</text>
</comment>
<proteinExistence type="inferred from homology"/>
<dbReference type="Pfam" id="PF25045">
    <property type="entry name" value="vWA_Ro60"/>
    <property type="match status" value="1"/>
</dbReference>
<sequence>MSIAKKLFAAMKPTTTNREGFPAYIRSAEEQYVQTLVTNTVGNTFYADQQELLQEAEALHCEMAESNPQFMAKALVFARNEGYMRLQPLFGLAVLSVYRPDLFSKIFLQVVRIPSDLSDFLTILSGMGRGQGGRAVKRQVNRFLANVTEYWAIKYNGRGRGYSLGDAIATAHPKPADLKQQALFRYLRGQEANLSLIPQVEGLEYLKRAKTEVEQVYWIEAGRLPHEVVTGVIKPTKLVWEQLMEQMPTFALLRNLNALDRAGVLQDRYCLDRVVNRLTDPRALAKSRILPFRFATAYRQVKQEAIRDALRVAVEYTFSNLPDLEGRTAIFLDISGSMEGQYLQTGSVFALALYKKTQGSSLFWLFDTTVEDAKPSRVDSILTQADRIRARGGTDTGAPVRKLRTEREHVDQIIIITDEQQNYGSPFYVELAKYRSKVNRDVKAFIIDISPYRSSMVPPLDANTFYIYGWSETVLGYITQATKGYGSMVERIEAIELEAGGQHNDSGSDKE</sequence>
<comment type="similarity">
    <text evidence="2">Belongs to the Ro 60 kDa family.</text>
</comment>
<dbReference type="InterPro" id="IPR056800">
    <property type="entry name" value="vWA_Ro60"/>
</dbReference>